<dbReference type="GO" id="GO:0007166">
    <property type="term" value="P:cell surface receptor signaling pathway"/>
    <property type="evidence" value="ECO:0007669"/>
    <property type="project" value="TreeGrafter"/>
</dbReference>
<dbReference type="GO" id="GO:0006955">
    <property type="term" value="P:immune response"/>
    <property type="evidence" value="ECO:0007669"/>
    <property type="project" value="TreeGrafter"/>
</dbReference>
<proteinExistence type="predicted"/>
<evidence type="ECO:0000259" key="4">
    <source>
        <dbReference type="SMART" id="SM00409"/>
    </source>
</evidence>
<keyword evidence="5" id="KW-1185">Reference proteome</keyword>
<evidence type="ECO:0000256" key="1">
    <source>
        <dbReference type="ARBA" id="ARBA00022729"/>
    </source>
</evidence>
<accession>A0A9Y4NUR6</accession>
<evidence type="ECO:0000256" key="3">
    <source>
        <dbReference type="SAM" id="Phobius"/>
    </source>
</evidence>
<keyword evidence="3" id="KW-0812">Transmembrane</keyword>
<gene>
    <name evidence="6" type="primary">LOC103375328</name>
</gene>
<dbReference type="Gene3D" id="2.60.40.10">
    <property type="entry name" value="Immunoglobulins"/>
    <property type="match status" value="2"/>
</dbReference>
<dbReference type="InterPro" id="IPR003599">
    <property type="entry name" value="Ig_sub"/>
</dbReference>
<dbReference type="GeneID" id="103375328"/>
<dbReference type="PANTHER" id="PTHR11481:SF64">
    <property type="entry name" value="FC RECEPTOR-LIKE PROTEIN 4"/>
    <property type="match status" value="1"/>
</dbReference>
<keyword evidence="3" id="KW-0472">Membrane</keyword>
<reference evidence="6" key="1">
    <citation type="submission" date="2025-08" db="UniProtKB">
        <authorList>
            <consortium name="RefSeq"/>
        </authorList>
    </citation>
    <scope>IDENTIFICATION</scope>
</reference>
<keyword evidence="2" id="KW-1015">Disulfide bond</keyword>
<sequence>MELTSICLMLSTLSITPDRSQFFQYEQISLHCAADSSDWTVKRNTTQKSAQACKHGWAIPDKSSCTIEDTLPSDTGTYWCESKQGDCSNAVNITVTFGAVILESPARPVKEGDKVTLRCSYKEEDDGESTSNFEAAFYKDNVFIGTENPGAMTLPAVTKSAEGLYKCKHPSEGESLPSWLTVKARDQSVAVSMTTPRPPPPPPPLMSTTRVILFVLMFILYNIILIVCIYTYRKVARAHAEAKRRTSDE</sequence>
<evidence type="ECO:0000256" key="2">
    <source>
        <dbReference type="ARBA" id="ARBA00023157"/>
    </source>
</evidence>
<feature type="domain" description="Immunoglobulin" evidence="4">
    <location>
        <begin position="17"/>
        <end position="96"/>
    </location>
</feature>
<dbReference type="InterPro" id="IPR050488">
    <property type="entry name" value="Ig_Fc_receptor"/>
</dbReference>
<keyword evidence="1" id="KW-0732">Signal</keyword>
<dbReference type="InterPro" id="IPR013783">
    <property type="entry name" value="Ig-like_fold"/>
</dbReference>
<feature type="domain" description="Immunoglobulin" evidence="4">
    <location>
        <begin position="104"/>
        <end position="183"/>
    </location>
</feature>
<dbReference type="Proteomes" id="UP000694891">
    <property type="component" value="Unplaced"/>
</dbReference>
<protein>
    <submittedName>
        <fullName evidence="6">Sialoadhesin-like</fullName>
    </submittedName>
</protein>
<dbReference type="PANTHER" id="PTHR11481">
    <property type="entry name" value="IMMUNOGLOBULIN FC RECEPTOR"/>
    <property type="match status" value="1"/>
</dbReference>
<dbReference type="GO" id="GO:0004888">
    <property type="term" value="F:transmembrane signaling receptor activity"/>
    <property type="evidence" value="ECO:0007669"/>
    <property type="project" value="TreeGrafter"/>
</dbReference>
<feature type="transmembrane region" description="Helical" evidence="3">
    <location>
        <begin position="211"/>
        <end position="232"/>
    </location>
</feature>
<dbReference type="SMART" id="SM00409">
    <property type="entry name" value="IG"/>
    <property type="match status" value="2"/>
</dbReference>
<dbReference type="AlphaFoldDB" id="A0A9Y4NUR6"/>
<evidence type="ECO:0000313" key="5">
    <source>
        <dbReference type="Proteomes" id="UP000694891"/>
    </source>
</evidence>
<dbReference type="SUPFAM" id="SSF48726">
    <property type="entry name" value="Immunoglobulin"/>
    <property type="match status" value="2"/>
</dbReference>
<keyword evidence="3" id="KW-1133">Transmembrane helix</keyword>
<dbReference type="Pfam" id="PF13895">
    <property type="entry name" value="Ig_2"/>
    <property type="match status" value="1"/>
</dbReference>
<dbReference type="RefSeq" id="XP_008303798.1">
    <property type="nucleotide sequence ID" value="XM_008305576.1"/>
</dbReference>
<organism evidence="5 6">
    <name type="scientific">Stegastes partitus</name>
    <name type="common">bicolor damselfish</name>
    <dbReference type="NCBI Taxonomy" id="144197"/>
    <lineage>
        <taxon>Eukaryota</taxon>
        <taxon>Metazoa</taxon>
        <taxon>Chordata</taxon>
        <taxon>Craniata</taxon>
        <taxon>Vertebrata</taxon>
        <taxon>Euteleostomi</taxon>
        <taxon>Actinopterygii</taxon>
        <taxon>Neopterygii</taxon>
        <taxon>Teleostei</taxon>
        <taxon>Neoteleostei</taxon>
        <taxon>Acanthomorphata</taxon>
        <taxon>Ovalentaria</taxon>
        <taxon>Pomacentridae</taxon>
        <taxon>Stegastes</taxon>
    </lineage>
</organism>
<evidence type="ECO:0000313" key="6">
    <source>
        <dbReference type="RefSeq" id="XP_008303798.1"/>
    </source>
</evidence>
<dbReference type="InterPro" id="IPR036179">
    <property type="entry name" value="Ig-like_dom_sf"/>
</dbReference>
<dbReference type="GO" id="GO:0009897">
    <property type="term" value="C:external side of plasma membrane"/>
    <property type="evidence" value="ECO:0007669"/>
    <property type="project" value="TreeGrafter"/>
</dbReference>
<name>A0A9Y4NUR6_9TELE</name>